<proteinExistence type="predicted"/>
<comment type="caution">
    <text evidence="2">The sequence shown here is derived from an EMBL/GenBank/DDBJ whole genome shotgun (WGS) entry which is preliminary data.</text>
</comment>
<dbReference type="InterPro" id="IPR002575">
    <property type="entry name" value="Aminoglycoside_PTrfase"/>
</dbReference>
<dbReference type="PANTHER" id="PTHR47829">
    <property type="entry name" value="HYDROLASE, PUTATIVE (AFU_ORTHOLOGUE AFUA_1G12880)-RELATED"/>
    <property type="match status" value="1"/>
</dbReference>
<accession>A0ABV2B211</accession>
<evidence type="ECO:0000313" key="3">
    <source>
        <dbReference type="Proteomes" id="UP001460888"/>
    </source>
</evidence>
<dbReference type="Gene3D" id="3.90.1200.10">
    <property type="match status" value="1"/>
</dbReference>
<feature type="domain" description="Aminoglycoside phosphotransferase" evidence="1">
    <location>
        <begin position="42"/>
        <end position="266"/>
    </location>
</feature>
<dbReference type="Proteomes" id="UP001460888">
    <property type="component" value="Unassembled WGS sequence"/>
</dbReference>
<dbReference type="RefSeq" id="WP_353111641.1">
    <property type="nucleotide sequence ID" value="NZ_APND01000003.1"/>
</dbReference>
<dbReference type="PANTHER" id="PTHR47829:SF3">
    <property type="entry name" value="AMINOGLYCOSIDE PHOSPHOTRANSFERASE DOMAIN-CONTAINING PROTEIN"/>
    <property type="match status" value="1"/>
</dbReference>
<dbReference type="Pfam" id="PF01636">
    <property type="entry name" value="APH"/>
    <property type="match status" value="1"/>
</dbReference>
<organism evidence="2 3">
    <name type="scientific">Salinisphaera dokdonensis CL-ES53</name>
    <dbReference type="NCBI Taxonomy" id="1304272"/>
    <lineage>
        <taxon>Bacteria</taxon>
        <taxon>Pseudomonadati</taxon>
        <taxon>Pseudomonadota</taxon>
        <taxon>Gammaproteobacteria</taxon>
        <taxon>Salinisphaerales</taxon>
        <taxon>Salinisphaeraceae</taxon>
        <taxon>Salinisphaera</taxon>
    </lineage>
</organism>
<dbReference type="InterPro" id="IPR011009">
    <property type="entry name" value="Kinase-like_dom_sf"/>
</dbReference>
<dbReference type="Gene3D" id="3.30.200.20">
    <property type="entry name" value="Phosphorylase Kinase, domain 1"/>
    <property type="match status" value="1"/>
</dbReference>
<evidence type="ECO:0000313" key="2">
    <source>
        <dbReference type="EMBL" id="MES1929935.1"/>
    </source>
</evidence>
<protein>
    <submittedName>
        <fullName evidence="2">Phosphotransferase enzyme family protein</fullName>
    </submittedName>
</protein>
<sequence length="360" mass="39045">MASGDQAGAPEIVAIREAHRFDLAALEKYLNDHGLLDGALEVSQFQGGQSNPTFFLATGTADAPRHYVLRKQPPGKILPSAHRIDREYKVMSALADAPDVPVPRMHVHCEDADVIGTPFYVMDYVPGRVFGDPALPELGTDERAGVYHSLVDTLAALHAVDVDEVGLSEFGRPNGYVERQIKRWRGQYEASATETDPAMDALGRWLTDHIPADTRPAIAHGDFRIGNLLLAPDSTSVAAILDWELATIGHPIADLAYACMPYYLPYGVKGVRGIEGLDLAAHGIPSEESQLARYCERRGIAGIDEWPVFVAFSLFRTAAILQGVYARAVQGNASNSDALDVGRRAGLIAERGWAVARAHD</sequence>
<dbReference type="InterPro" id="IPR052898">
    <property type="entry name" value="ACAD10-like"/>
</dbReference>
<dbReference type="InterPro" id="IPR041726">
    <property type="entry name" value="ACAD10_11_N"/>
</dbReference>
<dbReference type="SUPFAM" id="SSF56112">
    <property type="entry name" value="Protein kinase-like (PK-like)"/>
    <property type="match status" value="1"/>
</dbReference>
<dbReference type="CDD" id="cd05154">
    <property type="entry name" value="ACAD10_11_N-like"/>
    <property type="match status" value="1"/>
</dbReference>
<dbReference type="EMBL" id="APND01000003">
    <property type="protein sequence ID" value="MES1929935.1"/>
    <property type="molecule type" value="Genomic_DNA"/>
</dbReference>
<name>A0ABV2B211_9GAMM</name>
<reference evidence="2 3" key="1">
    <citation type="submission" date="2013-03" db="EMBL/GenBank/DDBJ databases">
        <title>Salinisphaera dokdonensis CL-ES53 Genome Sequencing.</title>
        <authorList>
            <person name="Li C."/>
            <person name="Lai Q."/>
            <person name="Shao Z."/>
        </authorList>
    </citation>
    <scope>NUCLEOTIDE SEQUENCE [LARGE SCALE GENOMIC DNA]</scope>
    <source>
        <strain evidence="2 3">CL-ES53</strain>
    </source>
</reference>
<gene>
    <name evidence="2" type="ORF">SADO_11784</name>
</gene>
<keyword evidence="3" id="KW-1185">Reference proteome</keyword>
<evidence type="ECO:0000259" key="1">
    <source>
        <dbReference type="Pfam" id="PF01636"/>
    </source>
</evidence>